<evidence type="ECO:0000313" key="9">
    <source>
        <dbReference type="EMBL" id="CVI25257.1"/>
    </source>
</evidence>
<evidence type="ECO:0000313" key="10">
    <source>
        <dbReference type="Proteomes" id="UP000192074"/>
    </source>
</evidence>
<evidence type="ECO:0000256" key="6">
    <source>
        <dbReference type="ARBA" id="ARBA00067332"/>
    </source>
</evidence>
<dbReference type="PROSITE" id="PS50931">
    <property type="entry name" value="HTH_LYSR"/>
    <property type="match status" value="1"/>
</dbReference>
<dbReference type="PANTHER" id="PTHR30126:SF91">
    <property type="entry name" value="LYSR FAMILY TRANSCRIPTIONAL REGULATOR"/>
    <property type="match status" value="1"/>
</dbReference>
<comment type="similarity">
    <text evidence="1">Belongs to the LysR transcriptional regulatory family.</text>
</comment>
<gene>
    <name evidence="9" type="ORF">AGR4A_pAt30072</name>
</gene>
<comment type="caution">
    <text evidence="9">The sequence shown here is derived from an EMBL/GenBank/DDBJ whole genome shotgun (WGS) entry which is preliminary data.</text>
</comment>
<dbReference type="InterPro" id="IPR036388">
    <property type="entry name" value="WH-like_DNA-bd_sf"/>
</dbReference>
<dbReference type="InterPro" id="IPR000847">
    <property type="entry name" value="LysR_HTH_N"/>
</dbReference>
<keyword evidence="4" id="KW-0804">Transcription</keyword>
<dbReference type="FunFam" id="1.10.10.10:FF:000001">
    <property type="entry name" value="LysR family transcriptional regulator"/>
    <property type="match status" value="1"/>
</dbReference>
<dbReference type="Gene3D" id="1.10.10.10">
    <property type="entry name" value="Winged helix-like DNA-binding domain superfamily/Winged helix DNA-binding domain"/>
    <property type="match status" value="1"/>
</dbReference>
<feature type="domain" description="HTH lysR-type" evidence="8">
    <location>
        <begin position="6"/>
        <end position="63"/>
    </location>
</feature>
<evidence type="ECO:0000256" key="1">
    <source>
        <dbReference type="ARBA" id="ARBA00009437"/>
    </source>
</evidence>
<keyword evidence="3" id="KW-0238">DNA-binding</keyword>
<evidence type="ECO:0000256" key="3">
    <source>
        <dbReference type="ARBA" id="ARBA00023125"/>
    </source>
</evidence>
<dbReference type="Pfam" id="PF00126">
    <property type="entry name" value="HTH_1"/>
    <property type="match status" value="1"/>
</dbReference>
<accession>A0A822VCN1</accession>
<dbReference type="GO" id="GO:0003700">
    <property type="term" value="F:DNA-binding transcription factor activity"/>
    <property type="evidence" value="ECO:0007669"/>
    <property type="project" value="InterPro"/>
</dbReference>
<sequence length="105" mass="11471">MEMDAFTLDQFRIFIAVVEAGSFSAAARRLNRAKSAVTYAVQKLEDQVGTNLFDRSAYRPTLSEAGHILLPKAQRVLDDVARSAKLLGIEPGSFAILRPLDGHAP</sequence>
<name>A0A822VCN1_AGRTU</name>
<dbReference type="SUPFAM" id="SSF46785">
    <property type="entry name" value="Winged helix' DNA-binding domain"/>
    <property type="match status" value="1"/>
</dbReference>
<keyword evidence="2" id="KW-0805">Transcription regulation</keyword>
<dbReference type="AlphaFoldDB" id="A0A822VCN1"/>
<evidence type="ECO:0000259" key="8">
    <source>
        <dbReference type="PROSITE" id="PS50931"/>
    </source>
</evidence>
<protein>
    <recommendedName>
        <fullName evidence="6">HTH-type transcriptional regulator TtuA</fullName>
    </recommendedName>
    <alternativeName>
        <fullName evidence="7">Tartrate utilization transcriptional regulator</fullName>
    </alternativeName>
</protein>
<proteinExistence type="inferred from homology"/>
<dbReference type="PANTHER" id="PTHR30126">
    <property type="entry name" value="HTH-TYPE TRANSCRIPTIONAL REGULATOR"/>
    <property type="match status" value="1"/>
</dbReference>
<organism evidence="9 10">
    <name type="scientific">Agrobacterium tumefaciens str. B6</name>
    <dbReference type="NCBI Taxonomy" id="1183423"/>
    <lineage>
        <taxon>Bacteria</taxon>
        <taxon>Pseudomonadati</taxon>
        <taxon>Pseudomonadota</taxon>
        <taxon>Alphaproteobacteria</taxon>
        <taxon>Hyphomicrobiales</taxon>
        <taxon>Rhizobiaceae</taxon>
        <taxon>Rhizobium/Agrobacterium group</taxon>
        <taxon>Agrobacterium</taxon>
        <taxon>Agrobacterium tumefaciens complex</taxon>
    </lineage>
</organism>
<dbReference type="Proteomes" id="UP000192074">
    <property type="component" value="Unassembled WGS sequence"/>
</dbReference>
<evidence type="ECO:0000256" key="7">
    <source>
        <dbReference type="ARBA" id="ARBA00083243"/>
    </source>
</evidence>
<evidence type="ECO:0000256" key="2">
    <source>
        <dbReference type="ARBA" id="ARBA00023015"/>
    </source>
</evidence>
<dbReference type="EMBL" id="FCNL01000042">
    <property type="protein sequence ID" value="CVI25257.1"/>
    <property type="molecule type" value="Genomic_DNA"/>
</dbReference>
<dbReference type="PRINTS" id="PR00039">
    <property type="entry name" value="HTHLYSR"/>
</dbReference>
<dbReference type="GO" id="GO:0000976">
    <property type="term" value="F:transcription cis-regulatory region binding"/>
    <property type="evidence" value="ECO:0007669"/>
    <property type="project" value="TreeGrafter"/>
</dbReference>
<reference evidence="9 10" key="1">
    <citation type="submission" date="2016-01" db="EMBL/GenBank/DDBJ databases">
        <authorList>
            <person name="Regsiter A."/>
            <person name="william w."/>
        </authorList>
    </citation>
    <scope>NUCLEOTIDE SEQUENCE [LARGE SCALE GENOMIC DNA]</scope>
    <source>
        <strain evidence="9 10">B6</strain>
    </source>
</reference>
<evidence type="ECO:0000256" key="5">
    <source>
        <dbReference type="ARBA" id="ARBA00054626"/>
    </source>
</evidence>
<evidence type="ECO:0000256" key="4">
    <source>
        <dbReference type="ARBA" id="ARBA00023163"/>
    </source>
</evidence>
<dbReference type="InterPro" id="IPR036390">
    <property type="entry name" value="WH_DNA-bd_sf"/>
</dbReference>
<comment type="function">
    <text evidence="5">Transcriptional regulator of the ttuABCDE tartrate utilization operon.</text>
</comment>